<evidence type="ECO:0000256" key="3">
    <source>
        <dbReference type="RuleBase" id="RU003718"/>
    </source>
</evidence>
<dbReference type="SUPFAM" id="SSF53756">
    <property type="entry name" value="UDP-Glycosyltransferase/glycogen phosphorylase"/>
    <property type="match status" value="1"/>
</dbReference>
<dbReference type="EnsemblPlants" id="Kaladp0067s0058.1.v1.1">
    <property type="protein sequence ID" value="Kaladp0067s0058.1.v1.1.CDS.1"/>
    <property type="gene ID" value="Kaladp0067s0058.v1.1"/>
</dbReference>
<dbReference type="EC" id="2.4.1.-" evidence="4"/>
<dbReference type="Gene3D" id="3.40.50.2000">
    <property type="entry name" value="Glycogen Phosphorylase B"/>
    <property type="match status" value="2"/>
</dbReference>
<dbReference type="Pfam" id="PF00201">
    <property type="entry name" value="UDPGT"/>
    <property type="match status" value="1"/>
</dbReference>
<organism evidence="5 6">
    <name type="scientific">Kalanchoe fedtschenkoi</name>
    <name type="common">Lavender scallops</name>
    <name type="synonym">South American air plant</name>
    <dbReference type="NCBI Taxonomy" id="63787"/>
    <lineage>
        <taxon>Eukaryota</taxon>
        <taxon>Viridiplantae</taxon>
        <taxon>Streptophyta</taxon>
        <taxon>Embryophyta</taxon>
        <taxon>Tracheophyta</taxon>
        <taxon>Spermatophyta</taxon>
        <taxon>Magnoliopsida</taxon>
        <taxon>eudicotyledons</taxon>
        <taxon>Gunneridae</taxon>
        <taxon>Pentapetalae</taxon>
        <taxon>Saxifragales</taxon>
        <taxon>Crassulaceae</taxon>
        <taxon>Kalanchoe</taxon>
    </lineage>
</organism>
<evidence type="ECO:0000256" key="1">
    <source>
        <dbReference type="ARBA" id="ARBA00009995"/>
    </source>
</evidence>
<accession>A0A7N0UG85</accession>
<dbReference type="PANTHER" id="PTHR48049:SF84">
    <property type="entry name" value="UDP-GLYCOSYLTRANSFERASE 79A6"/>
    <property type="match status" value="1"/>
</dbReference>
<sequence length="463" mass="51669">METIHTKEQQLHIAMFPWFAKGHITANMHLANNLADQGHRISFFLPSKAQPLFSQLNSHPDLITLIPVPLPQLPGLDPDIQTTADCNCCGLTHHLFATAIDRTAPFIESSLLSLKPQVVFYDIAQWVPQITKKMGILAVMFFITSPAYLAHSLIPRDKEHPTESEIRQLPPDFPHPCLVLHKFEAREACKLFVNEYGEGVTFMRRLKTALMDSDAIVVKTWKNLGGHYLDYIKKQTNKPVFTAGQTIPTPPPKPLKGCTTSLWLKKFESKSVIYCAFGSECHALSLGQFQELLLGIELTGLPFLIALKPPTGVGNIELALPEGFQHRTGERGIVTGEWVPQPEILAHDSVGCFVTHCGWGSFTEGLMGKCQLVLMPRIGDQLVNARLMSGDLKVGVEVRRREEDGAFDRYGVCEAVKVVMNVEDGVGKEVKMNYDRWRRVLLGPGLERACVDELVTNLQQLVM</sequence>
<name>A0A7N0UG85_KALFE</name>
<evidence type="ECO:0000313" key="6">
    <source>
        <dbReference type="Proteomes" id="UP000594263"/>
    </source>
</evidence>
<evidence type="ECO:0000256" key="4">
    <source>
        <dbReference type="RuleBase" id="RU362057"/>
    </source>
</evidence>
<dbReference type="PROSITE" id="PS00375">
    <property type="entry name" value="UDPGT"/>
    <property type="match status" value="1"/>
</dbReference>
<evidence type="ECO:0000313" key="5">
    <source>
        <dbReference type="EnsemblPlants" id="Kaladp0067s0058.1.v1.1.CDS.1"/>
    </source>
</evidence>
<comment type="similarity">
    <text evidence="1 3">Belongs to the UDP-glycosyltransferase family.</text>
</comment>
<dbReference type="PANTHER" id="PTHR48049">
    <property type="entry name" value="GLYCOSYLTRANSFERASE"/>
    <property type="match status" value="1"/>
</dbReference>
<dbReference type="InterPro" id="IPR035595">
    <property type="entry name" value="UDP_glycos_trans_CS"/>
</dbReference>
<protein>
    <recommendedName>
        <fullName evidence="4">Glycosyltransferase</fullName>
        <ecNumber evidence="4">2.4.1.-</ecNumber>
    </recommendedName>
</protein>
<reference evidence="5" key="1">
    <citation type="submission" date="2021-01" db="UniProtKB">
        <authorList>
            <consortium name="EnsemblPlants"/>
        </authorList>
    </citation>
    <scope>IDENTIFICATION</scope>
</reference>
<dbReference type="Gramene" id="Kaladp0067s0058.1.v1.1">
    <property type="protein sequence ID" value="Kaladp0067s0058.1.v1.1.CDS.1"/>
    <property type="gene ID" value="Kaladp0067s0058.v1.1"/>
</dbReference>
<keyword evidence="2 3" id="KW-0808">Transferase</keyword>
<dbReference type="FunFam" id="3.40.50.2000:FF:000037">
    <property type="entry name" value="Glycosyltransferase"/>
    <property type="match status" value="1"/>
</dbReference>
<dbReference type="InterPro" id="IPR050481">
    <property type="entry name" value="UDP-glycosyltransf_plant"/>
</dbReference>
<dbReference type="CDD" id="cd03784">
    <property type="entry name" value="GT1_Gtf-like"/>
    <property type="match status" value="1"/>
</dbReference>
<proteinExistence type="inferred from homology"/>
<dbReference type="AlphaFoldDB" id="A0A7N0UG85"/>
<keyword evidence="6" id="KW-1185">Reference proteome</keyword>
<evidence type="ECO:0000256" key="2">
    <source>
        <dbReference type="ARBA" id="ARBA00022679"/>
    </source>
</evidence>
<keyword evidence="3" id="KW-0328">Glycosyltransferase</keyword>
<dbReference type="Proteomes" id="UP000594263">
    <property type="component" value="Unplaced"/>
</dbReference>
<dbReference type="InterPro" id="IPR002213">
    <property type="entry name" value="UDP_glucos_trans"/>
</dbReference>
<dbReference type="GO" id="GO:0035251">
    <property type="term" value="F:UDP-glucosyltransferase activity"/>
    <property type="evidence" value="ECO:0007669"/>
    <property type="project" value="InterPro"/>
</dbReference>